<feature type="transmembrane region" description="Helical" evidence="7">
    <location>
        <begin position="20"/>
        <end position="38"/>
    </location>
</feature>
<feature type="transmembrane region" description="Helical" evidence="7">
    <location>
        <begin position="200"/>
        <end position="223"/>
    </location>
</feature>
<keyword evidence="3 7" id="KW-0812">Transmembrane</keyword>
<feature type="compositionally biased region" description="Basic and acidic residues" evidence="6">
    <location>
        <begin position="144"/>
        <end position="156"/>
    </location>
</feature>
<gene>
    <name evidence="10" type="ORF">BDZ90DRAFT_109033</name>
</gene>
<dbReference type="GO" id="GO:0005778">
    <property type="term" value="C:peroxisomal membrane"/>
    <property type="evidence" value="ECO:0007669"/>
    <property type="project" value="TreeGrafter"/>
</dbReference>
<evidence type="ECO:0000256" key="4">
    <source>
        <dbReference type="ARBA" id="ARBA00022989"/>
    </source>
</evidence>
<feature type="transmembrane region" description="Helical" evidence="7">
    <location>
        <begin position="438"/>
        <end position="459"/>
    </location>
</feature>
<evidence type="ECO:0000256" key="3">
    <source>
        <dbReference type="ARBA" id="ARBA00022692"/>
    </source>
</evidence>
<organism evidence="10 11">
    <name type="scientific">Jaminaea rosea</name>
    <dbReference type="NCBI Taxonomy" id="1569628"/>
    <lineage>
        <taxon>Eukaryota</taxon>
        <taxon>Fungi</taxon>
        <taxon>Dikarya</taxon>
        <taxon>Basidiomycota</taxon>
        <taxon>Ustilaginomycotina</taxon>
        <taxon>Exobasidiomycetes</taxon>
        <taxon>Microstromatales</taxon>
        <taxon>Microstromatales incertae sedis</taxon>
        <taxon>Jaminaea</taxon>
    </lineage>
</organism>
<dbReference type="GO" id="GO:0005324">
    <property type="term" value="F:long-chain fatty acid transmembrane transporter activity"/>
    <property type="evidence" value="ECO:0007669"/>
    <property type="project" value="TreeGrafter"/>
</dbReference>
<evidence type="ECO:0000256" key="7">
    <source>
        <dbReference type="SAM" id="Phobius"/>
    </source>
</evidence>
<dbReference type="RefSeq" id="XP_025364043.1">
    <property type="nucleotide sequence ID" value="XM_025503213.1"/>
</dbReference>
<comment type="similarity">
    <text evidence="1">Belongs to the ABC transporter superfamily. ABCD family. Peroxisomal fatty acyl CoA transporter (TC 3.A.1.203) subfamily.</text>
</comment>
<dbReference type="Gene3D" id="1.20.1560.10">
    <property type="entry name" value="ABC transporter type 1, transmembrane domain"/>
    <property type="match status" value="1"/>
</dbReference>
<feature type="transmembrane region" description="Helical" evidence="7">
    <location>
        <begin position="243"/>
        <end position="263"/>
    </location>
</feature>
<dbReference type="PANTHER" id="PTHR11384:SF67">
    <property type="entry name" value="ATP-BINDING CASSETTE SUB-FAMILY D MEMBER 1"/>
    <property type="match status" value="1"/>
</dbReference>
<dbReference type="Pfam" id="PF00005">
    <property type="entry name" value="ABC_tran"/>
    <property type="match status" value="1"/>
</dbReference>
<evidence type="ECO:0008006" key="12">
    <source>
        <dbReference type="Google" id="ProtNLM"/>
    </source>
</evidence>
<feature type="domain" description="ABC transmembrane type-1" evidence="9">
    <location>
        <begin position="209"/>
        <end position="431"/>
    </location>
</feature>
<accession>A0A316UYP4</accession>
<proteinExistence type="inferred from homology"/>
<dbReference type="Proteomes" id="UP000245884">
    <property type="component" value="Unassembled WGS sequence"/>
</dbReference>
<dbReference type="SUPFAM" id="SSF52540">
    <property type="entry name" value="P-loop containing nucleoside triphosphate hydrolases"/>
    <property type="match status" value="1"/>
</dbReference>
<dbReference type="GO" id="GO:0005524">
    <property type="term" value="F:ATP binding"/>
    <property type="evidence" value="ECO:0007669"/>
    <property type="project" value="InterPro"/>
</dbReference>
<evidence type="ECO:0000256" key="2">
    <source>
        <dbReference type="ARBA" id="ARBA00022448"/>
    </source>
</evidence>
<dbReference type="EMBL" id="KZ819663">
    <property type="protein sequence ID" value="PWN29431.1"/>
    <property type="molecule type" value="Genomic_DNA"/>
</dbReference>
<evidence type="ECO:0000256" key="1">
    <source>
        <dbReference type="ARBA" id="ARBA00008575"/>
    </source>
</evidence>
<dbReference type="GeneID" id="37025036"/>
<evidence type="ECO:0000259" key="8">
    <source>
        <dbReference type="PROSITE" id="PS50893"/>
    </source>
</evidence>
<keyword evidence="4 7" id="KW-1133">Transmembrane helix</keyword>
<evidence type="ECO:0000256" key="5">
    <source>
        <dbReference type="ARBA" id="ARBA00023136"/>
    </source>
</evidence>
<keyword evidence="5 7" id="KW-0472">Membrane</keyword>
<evidence type="ECO:0000256" key="6">
    <source>
        <dbReference type="SAM" id="MobiDB-lite"/>
    </source>
</evidence>
<dbReference type="InterPro" id="IPR011527">
    <property type="entry name" value="ABC1_TM_dom"/>
</dbReference>
<dbReference type="Gene3D" id="3.40.50.300">
    <property type="entry name" value="P-loop containing nucleotide triphosphate hydrolases"/>
    <property type="match status" value="1"/>
</dbReference>
<keyword evidence="11" id="KW-1185">Reference proteome</keyword>
<dbReference type="GO" id="GO:0042760">
    <property type="term" value="P:very long-chain fatty acid catabolic process"/>
    <property type="evidence" value="ECO:0007669"/>
    <property type="project" value="TreeGrafter"/>
</dbReference>
<feature type="domain" description="ABC transporter" evidence="8">
    <location>
        <begin position="577"/>
        <end position="846"/>
    </location>
</feature>
<dbReference type="SUPFAM" id="SSF90123">
    <property type="entry name" value="ABC transporter transmembrane region"/>
    <property type="match status" value="1"/>
</dbReference>
<reference evidence="10 11" key="1">
    <citation type="journal article" date="2018" name="Mol. Biol. Evol.">
        <title>Broad Genomic Sampling Reveals a Smut Pathogenic Ancestry of the Fungal Clade Ustilaginomycotina.</title>
        <authorList>
            <person name="Kijpornyongpan T."/>
            <person name="Mondo S.J."/>
            <person name="Barry K."/>
            <person name="Sandor L."/>
            <person name="Lee J."/>
            <person name="Lipzen A."/>
            <person name="Pangilinan J."/>
            <person name="LaButti K."/>
            <person name="Hainaut M."/>
            <person name="Henrissat B."/>
            <person name="Grigoriev I.V."/>
            <person name="Spatafora J.W."/>
            <person name="Aime M.C."/>
        </authorList>
    </citation>
    <scope>NUCLEOTIDE SEQUENCE [LARGE SCALE GENOMIC DNA]</scope>
    <source>
        <strain evidence="10 11">MCA 5214</strain>
    </source>
</reference>
<protein>
    <recommendedName>
        <fullName evidence="12">ABC transporter domain-containing protein</fullName>
    </recommendedName>
</protein>
<dbReference type="InterPro" id="IPR036640">
    <property type="entry name" value="ABC1_TM_sf"/>
</dbReference>
<dbReference type="GO" id="GO:0015910">
    <property type="term" value="P:long-chain fatty acid import into peroxisome"/>
    <property type="evidence" value="ECO:0007669"/>
    <property type="project" value="TreeGrafter"/>
</dbReference>
<name>A0A316UYP4_9BASI</name>
<dbReference type="InterPro" id="IPR027417">
    <property type="entry name" value="P-loop_NTPase"/>
</dbReference>
<dbReference type="AlphaFoldDB" id="A0A316UYP4"/>
<dbReference type="Pfam" id="PF06472">
    <property type="entry name" value="ABC_membrane_2"/>
    <property type="match status" value="1"/>
</dbReference>
<dbReference type="GO" id="GO:0007031">
    <property type="term" value="P:peroxisome organization"/>
    <property type="evidence" value="ECO:0007669"/>
    <property type="project" value="TreeGrafter"/>
</dbReference>
<dbReference type="InterPro" id="IPR050835">
    <property type="entry name" value="ABC_transporter_sub-D"/>
</dbReference>
<evidence type="ECO:0000313" key="11">
    <source>
        <dbReference type="Proteomes" id="UP000245884"/>
    </source>
</evidence>
<dbReference type="STRING" id="1569628.A0A316UYP4"/>
<dbReference type="GO" id="GO:0016887">
    <property type="term" value="F:ATP hydrolysis activity"/>
    <property type="evidence" value="ECO:0007669"/>
    <property type="project" value="InterPro"/>
</dbReference>
<evidence type="ECO:0000259" key="9">
    <source>
        <dbReference type="PROSITE" id="PS50929"/>
    </source>
</evidence>
<dbReference type="PROSITE" id="PS50929">
    <property type="entry name" value="ABC_TM1F"/>
    <property type="match status" value="1"/>
</dbReference>
<dbReference type="GO" id="GO:0006635">
    <property type="term" value="P:fatty acid beta-oxidation"/>
    <property type="evidence" value="ECO:0007669"/>
    <property type="project" value="TreeGrafter"/>
</dbReference>
<dbReference type="PANTHER" id="PTHR11384">
    <property type="entry name" value="ATP-BINDING CASSETTE, SUB-FAMILY D MEMBER"/>
    <property type="match status" value="1"/>
</dbReference>
<evidence type="ECO:0000313" key="10">
    <source>
        <dbReference type="EMBL" id="PWN29431.1"/>
    </source>
</evidence>
<dbReference type="OrthoDB" id="422637at2759"/>
<dbReference type="PROSITE" id="PS50893">
    <property type="entry name" value="ABC_TRANSPORTER_2"/>
    <property type="match status" value="1"/>
</dbReference>
<keyword evidence="2" id="KW-0813">Transport</keyword>
<sequence>MAVQSKPLAPPGGLAHWLTTHPAGKPSILGLILFLFFARKRLASLAPKAVQRRPALSDAEMDHALEEVYVPGQGESKGSYELLVPHRGRISRVRVNPTKQSTFDAHFRDFEKLPPLAVGGGGGSKKKKRDGSADSSTNGGKGRGTKEDAVERKRQEVEAVRAQGGAAAASAKRVGVNKEFFRQLRALFKIMVPRSNAKEVFIFCLHTSFLILRTYLSVLVARLDGRLVRDLVSANGKGFLRGLGLWFLLAVPSTYTNSMIRYLQTKLAISFRTRMMRYVHDLYLNDGRNFYKVMNLDGRINGADQFITADVAQFSSALAALYSNISKPVLDMIVFNFQLASNLGWKGQFALFANYIVTGWILRKATPAFGKLAALEAKLEGDFRAAHSRLIINAEEISFYGGAKTEAGILNRAFLRLVKHISSILKIRIAFNMCEDFVLKYAWSAAGYVIIASPFLFGLKPQQAQAVSSKTAEAGAEGSTGSHEGVARKTESYISNRRLLLSLADAGSRLMYSYKELAELSGYTNRVYTLISTLHLLNKDRYEAIDRPSDLARDQPFYDMGNVKGKVIEASSSASGAKLLDFEKVPIVAPAPGSARGGEELVRDFTLAMQPGDHILLTGANGVGKSAVARVIAGLWPVWSGSMRKPTEKDIFFLPQRPYLSAGSLREQVIYPTTYPQWRAQGGTDEKLMSILKDVNLAYLPSREGGFETRKEWKDVLSGGEKQRSECERPVLFCRTKADLFPCLLMPTVNFARLLFHGPSLGVLDECTSAVSVDVEGGMYATAKAAGISLLTISTRLTLLKHHTVLVRIDAGGYDVEVIKDGGAGAIPKGLEEERKELKKKLGEEEGWRKRLEEVKGELSAMA</sequence>
<dbReference type="CDD" id="cd03223">
    <property type="entry name" value="ABCD_peroxisomal_ALDP"/>
    <property type="match status" value="1"/>
</dbReference>
<dbReference type="InterPro" id="IPR003439">
    <property type="entry name" value="ABC_transporter-like_ATP-bd"/>
</dbReference>
<dbReference type="GO" id="GO:0140359">
    <property type="term" value="F:ABC-type transporter activity"/>
    <property type="evidence" value="ECO:0007669"/>
    <property type="project" value="InterPro"/>
</dbReference>
<feature type="region of interest" description="Disordered" evidence="6">
    <location>
        <begin position="114"/>
        <end position="156"/>
    </location>
</feature>